<proteinExistence type="inferred from homology"/>
<comment type="similarity">
    <text evidence="2">Belongs to the nucleobase:cation symporter-2 (NCS2) (TC 2.A.40) family. Azg-like subfamily.</text>
</comment>
<feature type="transmembrane region" description="Helical" evidence="7">
    <location>
        <begin position="171"/>
        <end position="189"/>
    </location>
</feature>
<evidence type="ECO:0000313" key="9">
    <source>
        <dbReference type="Proteomes" id="UP000274920"/>
    </source>
</evidence>
<dbReference type="Proteomes" id="UP000274920">
    <property type="component" value="Unassembled WGS sequence"/>
</dbReference>
<evidence type="ECO:0000256" key="7">
    <source>
        <dbReference type="SAM" id="Phobius"/>
    </source>
</evidence>
<sequence length="444" mass="46712">MNLLENRFGLKAAGTDVRTETVAGITTFATMAYILILNPKFMGMAGMDPVGVLITTALISGLVTIAMGIVSNLPFALAPGIGSCVMIATAIVIPGLASWQTALGMVLISGILFLLLSLFRLREQIVMLIPKNIKIGISAGLGVFIIRTALINAGLFTEGFKGFGDFSQPQVRLAAIGLVLALLFSFLRVKVGEKTYQIRGALLLSIILTTVIGVFMGCVALPESIFTSGALSSAKNVCFKADLFGALRLEYISLIFAFFISDFFGTLATALGLAGKVGMMDEDGNFPSIGKVFLVDAVGTVVGAFTGLAVVTTYVESASGVESGGRTGLASVVTGIMFLLCIAFAPLFLMIPDAATAPVLIMIGISMMQGLQNVDFSDCEWPPVAVMVIAMLFYGISQGIAIGLFSYCVIKLAYGLFTDDRSENALPSLPTVILTVLACCQFVL</sequence>
<gene>
    <name evidence="8" type="ORF">EBB54_22625</name>
</gene>
<comment type="caution">
    <text evidence="8">The sequence shown here is derived from an EMBL/GenBank/DDBJ whole genome shotgun (WGS) entry which is preliminary data.</text>
</comment>
<dbReference type="InterPro" id="IPR006043">
    <property type="entry name" value="NCS2"/>
</dbReference>
<feature type="transmembrane region" description="Helical" evidence="7">
    <location>
        <begin position="355"/>
        <end position="372"/>
    </location>
</feature>
<accession>A0A426DMG3</accession>
<dbReference type="InterPro" id="IPR045018">
    <property type="entry name" value="Azg-like"/>
</dbReference>
<feature type="transmembrane region" description="Helical" evidence="7">
    <location>
        <begin position="251"/>
        <end position="273"/>
    </location>
</feature>
<evidence type="ECO:0000313" key="8">
    <source>
        <dbReference type="EMBL" id="RRK33841.1"/>
    </source>
</evidence>
<evidence type="ECO:0000256" key="5">
    <source>
        <dbReference type="ARBA" id="ARBA00022989"/>
    </source>
</evidence>
<keyword evidence="9" id="KW-1185">Reference proteome</keyword>
<organism evidence="8 9">
    <name type="scientific">Schaedlerella arabinosiphila</name>
    <dbReference type="NCBI Taxonomy" id="2044587"/>
    <lineage>
        <taxon>Bacteria</taxon>
        <taxon>Bacillati</taxon>
        <taxon>Bacillota</taxon>
        <taxon>Clostridia</taxon>
        <taxon>Lachnospirales</taxon>
        <taxon>Lachnospiraceae</taxon>
        <taxon>Schaedlerella</taxon>
    </lineage>
</organism>
<evidence type="ECO:0000256" key="3">
    <source>
        <dbReference type="ARBA" id="ARBA00022448"/>
    </source>
</evidence>
<feature type="transmembrane region" description="Helical" evidence="7">
    <location>
        <begin position="50"/>
        <end position="70"/>
    </location>
</feature>
<keyword evidence="4 7" id="KW-0812">Transmembrane</keyword>
<keyword evidence="6 7" id="KW-0472">Membrane</keyword>
<feature type="transmembrane region" description="Helical" evidence="7">
    <location>
        <begin position="201"/>
        <end position="222"/>
    </location>
</feature>
<dbReference type="PANTHER" id="PTHR43337">
    <property type="entry name" value="XANTHINE/URACIL PERMEASE C887.17-RELATED"/>
    <property type="match status" value="1"/>
</dbReference>
<dbReference type="PANTHER" id="PTHR43337:SF1">
    <property type="entry name" value="XANTHINE_URACIL PERMEASE C887.17-RELATED"/>
    <property type="match status" value="1"/>
</dbReference>
<dbReference type="GO" id="GO:0005886">
    <property type="term" value="C:plasma membrane"/>
    <property type="evidence" value="ECO:0007669"/>
    <property type="project" value="TreeGrafter"/>
</dbReference>
<feature type="transmembrane region" description="Helical" evidence="7">
    <location>
        <begin position="293"/>
        <end position="315"/>
    </location>
</feature>
<name>A0A426DMG3_9FIRM</name>
<reference evidence="8" key="1">
    <citation type="submission" date="2018-10" db="EMBL/GenBank/DDBJ databases">
        <title>Schaedlerella arabinophila gen. nov. sp. nov., isolated from the mouse intestinal tract and comparative analysis with the genome of the closely related altered Schaedler flora strain ASF502.</title>
        <authorList>
            <person name="Miyake S."/>
            <person name="Soh M."/>
            <person name="Seedorf H."/>
        </authorList>
    </citation>
    <scope>NUCLEOTIDE SEQUENCE [LARGE SCALE GENOMIC DNA]</scope>
    <source>
        <strain evidence="8">DSM 106076</strain>
    </source>
</reference>
<feature type="transmembrane region" description="Helical" evidence="7">
    <location>
        <begin position="384"/>
        <end position="410"/>
    </location>
</feature>
<feature type="transmembrane region" description="Helical" evidence="7">
    <location>
        <begin position="21"/>
        <end position="38"/>
    </location>
</feature>
<feature type="transmembrane region" description="Helical" evidence="7">
    <location>
        <begin position="102"/>
        <end position="121"/>
    </location>
</feature>
<feature type="transmembrane region" description="Helical" evidence="7">
    <location>
        <begin position="327"/>
        <end position="348"/>
    </location>
</feature>
<dbReference type="Pfam" id="PF00860">
    <property type="entry name" value="Xan_ur_permease"/>
    <property type="match status" value="1"/>
</dbReference>
<comment type="subcellular location">
    <subcellularLocation>
        <location evidence="1">Endomembrane system</location>
        <topology evidence="1">Multi-pass membrane protein</topology>
    </subcellularLocation>
</comment>
<dbReference type="GO" id="GO:0012505">
    <property type="term" value="C:endomembrane system"/>
    <property type="evidence" value="ECO:0007669"/>
    <property type="project" value="UniProtKB-SubCell"/>
</dbReference>
<dbReference type="RefSeq" id="WP_125129045.1">
    <property type="nucleotide sequence ID" value="NZ_RHJS01000002.1"/>
</dbReference>
<dbReference type="AlphaFoldDB" id="A0A426DMG3"/>
<feature type="transmembrane region" description="Helical" evidence="7">
    <location>
        <begin position="133"/>
        <end position="151"/>
    </location>
</feature>
<dbReference type="GO" id="GO:0005345">
    <property type="term" value="F:purine nucleobase transmembrane transporter activity"/>
    <property type="evidence" value="ECO:0007669"/>
    <property type="project" value="TreeGrafter"/>
</dbReference>
<evidence type="ECO:0000256" key="4">
    <source>
        <dbReference type="ARBA" id="ARBA00022692"/>
    </source>
</evidence>
<evidence type="ECO:0000256" key="1">
    <source>
        <dbReference type="ARBA" id="ARBA00004127"/>
    </source>
</evidence>
<keyword evidence="5 7" id="KW-1133">Transmembrane helix</keyword>
<evidence type="ECO:0000256" key="6">
    <source>
        <dbReference type="ARBA" id="ARBA00023136"/>
    </source>
</evidence>
<feature type="transmembrane region" description="Helical" evidence="7">
    <location>
        <begin position="77"/>
        <end position="96"/>
    </location>
</feature>
<keyword evidence="3" id="KW-0813">Transport</keyword>
<evidence type="ECO:0000256" key="2">
    <source>
        <dbReference type="ARBA" id="ARBA00005697"/>
    </source>
</evidence>
<dbReference type="EMBL" id="RHJS01000002">
    <property type="protein sequence ID" value="RRK33841.1"/>
    <property type="molecule type" value="Genomic_DNA"/>
</dbReference>
<protein>
    <submittedName>
        <fullName evidence="8">NCS2 family permease</fullName>
    </submittedName>
</protein>